<dbReference type="AlphaFoldDB" id="A0AAV2B889"/>
<sequence>MFIFVYFISDSVLCIYIAGAHISALRSYRSCFYFWKRDNLEMLELSEKVERGLRTAVVYLAILALMSKGSNSLISA</sequence>
<protein>
    <submittedName>
        <fullName evidence="2">Uncharacterized protein</fullName>
    </submittedName>
</protein>
<organism evidence="2 3">
    <name type="scientific">Larinioides sclopetarius</name>
    <dbReference type="NCBI Taxonomy" id="280406"/>
    <lineage>
        <taxon>Eukaryota</taxon>
        <taxon>Metazoa</taxon>
        <taxon>Ecdysozoa</taxon>
        <taxon>Arthropoda</taxon>
        <taxon>Chelicerata</taxon>
        <taxon>Arachnida</taxon>
        <taxon>Araneae</taxon>
        <taxon>Araneomorphae</taxon>
        <taxon>Entelegynae</taxon>
        <taxon>Araneoidea</taxon>
        <taxon>Araneidae</taxon>
        <taxon>Larinioides</taxon>
    </lineage>
</organism>
<keyword evidence="1" id="KW-0472">Membrane</keyword>
<dbReference type="EMBL" id="CAXIEN010000298">
    <property type="protein sequence ID" value="CAL1292071.1"/>
    <property type="molecule type" value="Genomic_DNA"/>
</dbReference>
<gene>
    <name evidence="2" type="ORF">LARSCL_LOCUS17442</name>
</gene>
<comment type="caution">
    <text evidence="2">The sequence shown here is derived from an EMBL/GenBank/DDBJ whole genome shotgun (WGS) entry which is preliminary data.</text>
</comment>
<keyword evidence="3" id="KW-1185">Reference proteome</keyword>
<name>A0AAV2B889_9ARAC</name>
<keyword evidence="1" id="KW-1133">Transmembrane helix</keyword>
<feature type="transmembrane region" description="Helical" evidence="1">
    <location>
        <begin position="6"/>
        <end position="28"/>
    </location>
</feature>
<evidence type="ECO:0000313" key="3">
    <source>
        <dbReference type="Proteomes" id="UP001497382"/>
    </source>
</evidence>
<evidence type="ECO:0000313" key="2">
    <source>
        <dbReference type="EMBL" id="CAL1292071.1"/>
    </source>
</evidence>
<accession>A0AAV2B889</accession>
<dbReference type="Proteomes" id="UP001497382">
    <property type="component" value="Unassembled WGS sequence"/>
</dbReference>
<reference evidence="2 3" key="1">
    <citation type="submission" date="2024-04" db="EMBL/GenBank/DDBJ databases">
        <authorList>
            <person name="Rising A."/>
            <person name="Reimegard J."/>
            <person name="Sonavane S."/>
            <person name="Akerstrom W."/>
            <person name="Nylinder S."/>
            <person name="Hedman E."/>
            <person name="Kallberg Y."/>
        </authorList>
    </citation>
    <scope>NUCLEOTIDE SEQUENCE [LARGE SCALE GENOMIC DNA]</scope>
</reference>
<proteinExistence type="predicted"/>
<evidence type="ECO:0000256" key="1">
    <source>
        <dbReference type="SAM" id="Phobius"/>
    </source>
</evidence>
<keyword evidence="1" id="KW-0812">Transmembrane</keyword>